<dbReference type="Pfam" id="PF01593">
    <property type="entry name" value="Amino_oxidase"/>
    <property type="match status" value="1"/>
</dbReference>
<name>A0A6J1W179_9SAUR</name>
<sequence>YRNETEGWYVNLGPMRLPERHRIIREYIRKFGLKLNEFLQENENAWYFIRNIRKRVWEVKKDPGVFKYPVEPSEEGKSASQLYRESLEKVIEELKRTNCSYILNKYDTYSTKVFGFCPETISPDSTVWGGGFRVGSNL</sequence>
<keyword evidence="4" id="KW-1185">Reference proteome</keyword>
<dbReference type="Gene3D" id="1.10.405.10">
    <property type="entry name" value="Guanine Nucleotide Dissociation Inhibitor, domain 1"/>
    <property type="match status" value="1"/>
</dbReference>
<dbReference type="Gene3D" id="3.90.660.10">
    <property type="match status" value="1"/>
</dbReference>
<organism evidence="4 5">
    <name type="scientific">Notechis scutatus</name>
    <name type="common">mainland tiger snake</name>
    <dbReference type="NCBI Taxonomy" id="8663"/>
    <lineage>
        <taxon>Eukaryota</taxon>
        <taxon>Metazoa</taxon>
        <taxon>Chordata</taxon>
        <taxon>Craniata</taxon>
        <taxon>Vertebrata</taxon>
        <taxon>Euteleostomi</taxon>
        <taxon>Lepidosauria</taxon>
        <taxon>Squamata</taxon>
        <taxon>Bifurcata</taxon>
        <taxon>Unidentata</taxon>
        <taxon>Episquamata</taxon>
        <taxon>Toxicofera</taxon>
        <taxon>Serpentes</taxon>
        <taxon>Colubroidea</taxon>
        <taxon>Elapidae</taxon>
        <taxon>Hydrophiinae</taxon>
        <taxon>Notechis</taxon>
    </lineage>
</organism>
<evidence type="ECO:0000256" key="2">
    <source>
        <dbReference type="ARBA" id="ARBA00022827"/>
    </source>
</evidence>
<keyword evidence="2" id="KW-0274">FAD</keyword>
<proteinExistence type="predicted"/>
<evidence type="ECO:0000259" key="3">
    <source>
        <dbReference type="Pfam" id="PF01593"/>
    </source>
</evidence>
<keyword evidence="1" id="KW-0285">Flavoprotein</keyword>
<protein>
    <submittedName>
        <fullName evidence="5">L-amino-acid oxidase-like</fullName>
    </submittedName>
</protein>
<dbReference type="KEGG" id="nss:113430843"/>
<evidence type="ECO:0000313" key="5">
    <source>
        <dbReference type="RefSeq" id="XP_026549036.1"/>
    </source>
</evidence>
<accession>A0A6J1W179</accession>
<evidence type="ECO:0000313" key="4">
    <source>
        <dbReference type="Proteomes" id="UP000504612"/>
    </source>
</evidence>
<evidence type="ECO:0000256" key="1">
    <source>
        <dbReference type="ARBA" id="ARBA00022630"/>
    </source>
</evidence>
<dbReference type="RefSeq" id="XP_026549036.1">
    <property type="nucleotide sequence ID" value="XM_026693251.1"/>
</dbReference>
<reference evidence="5" key="1">
    <citation type="submission" date="2025-08" db="UniProtKB">
        <authorList>
            <consortium name="RefSeq"/>
        </authorList>
    </citation>
    <scope>IDENTIFICATION</scope>
</reference>
<feature type="non-terminal residue" evidence="5">
    <location>
        <position position="1"/>
    </location>
</feature>
<dbReference type="AlphaFoldDB" id="A0A6J1W179"/>
<dbReference type="Proteomes" id="UP000504612">
    <property type="component" value="Unplaced"/>
</dbReference>
<gene>
    <name evidence="5" type="primary">LOC113430843</name>
</gene>
<dbReference type="GO" id="GO:0016491">
    <property type="term" value="F:oxidoreductase activity"/>
    <property type="evidence" value="ECO:0007669"/>
    <property type="project" value="InterPro"/>
</dbReference>
<dbReference type="InterPro" id="IPR002937">
    <property type="entry name" value="Amino_oxidase"/>
</dbReference>
<feature type="domain" description="Amine oxidase" evidence="3">
    <location>
        <begin position="5"/>
        <end position="65"/>
    </location>
</feature>
<dbReference type="GeneID" id="113430843"/>